<gene>
    <name evidence="3" type="ORF">SAMN02910429_01408</name>
</gene>
<reference evidence="4" key="1">
    <citation type="submission" date="2016-10" db="EMBL/GenBank/DDBJ databases">
        <authorList>
            <person name="Varghese N."/>
            <person name="Submissions S."/>
        </authorList>
    </citation>
    <scope>NUCLEOTIDE SEQUENCE [LARGE SCALE GENOMIC DNA]</scope>
    <source>
        <strain evidence="4">S1b</strain>
    </source>
</reference>
<evidence type="ECO:0000259" key="2">
    <source>
        <dbReference type="SMART" id="SM00850"/>
    </source>
</evidence>
<feature type="coiled-coil region" evidence="1">
    <location>
        <begin position="6"/>
        <end position="33"/>
    </location>
</feature>
<evidence type="ECO:0000313" key="3">
    <source>
        <dbReference type="EMBL" id="SER89596.1"/>
    </source>
</evidence>
<name>A0A1H9SXI2_9FIRM</name>
<dbReference type="AlphaFoldDB" id="A0A1H9SXI2"/>
<feature type="domain" description="HTH LytTR-type" evidence="2">
    <location>
        <begin position="128"/>
        <end position="221"/>
    </location>
</feature>
<protein>
    <submittedName>
        <fullName evidence="3">Two component transcriptional regulator, LytTR family</fullName>
    </submittedName>
</protein>
<dbReference type="RefSeq" id="WP_074730662.1">
    <property type="nucleotide sequence ID" value="NZ_FOGW01000013.1"/>
</dbReference>
<dbReference type="Pfam" id="PF04397">
    <property type="entry name" value="LytTR"/>
    <property type="match status" value="1"/>
</dbReference>
<evidence type="ECO:0000256" key="1">
    <source>
        <dbReference type="SAM" id="Coils"/>
    </source>
</evidence>
<proteinExistence type="predicted"/>
<evidence type="ECO:0000313" key="4">
    <source>
        <dbReference type="Proteomes" id="UP000182471"/>
    </source>
</evidence>
<keyword evidence="1" id="KW-0175">Coiled coil</keyword>
<dbReference type="Gene3D" id="2.40.50.1020">
    <property type="entry name" value="LytTr DNA-binding domain"/>
    <property type="match status" value="1"/>
</dbReference>
<dbReference type="GO" id="GO:0003677">
    <property type="term" value="F:DNA binding"/>
    <property type="evidence" value="ECO:0007669"/>
    <property type="project" value="InterPro"/>
</dbReference>
<dbReference type="SMART" id="SM00850">
    <property type="entry name" value="LytTR"/>
    <property type="match status" value="1"/>
</dbReference>
<dbReference type="InterPro" id="IPR007492">
    <property type="entry name" value="LytTR_DNA-bd_dom"/>
</dbReference>
<keyword evidence="4" id="KW-1185">Reference proteome</keyword>
<dbReference type="Proteomes" id="UP000182471">
    <property type="component" value="Unassembled WGS sequence"/>
</dbReference>
<sequence>MKIAICDDEKEFVNIMQKELHKLEKQLNEKIETVLFKNGEELLETFSISSFDLFFFKVCKSINVKDAADEYVVFISKFEDDSVNPVLFKSFGKLKKDRIKLDLILLIKKAYIFLKENKQNFILFKTDTKIVKCKKPEIVYCTVLDRKIQINIKDGNRFDIRSTIKKMMSTLNDIHFLKINSGTIVNVAFIKEVSNKEVVMDNGEILSLSRSNSKNVRNAVKAYWGYNAD</sequence>
<accession>A0A1H9SXI2</accession>
<dbReference type="EMBL" id="FOGW01000013">
    <property type="protein sequence ID" value="SER89596.1"/>
    <property type="molecule type" value="Genomic_DNA"/>
</dbReference>
<organism evidence="3 4">
    <name type="scientific">Lachnobacterium bovis</name>
    <dbReference type="NCBI Taxonomy" id="140626"/>
    <lineage>
        <taxon>Bacteria</taxon>
        <taxon>Bacillati</taxon>
        <taxon>Bacillota</taxon>
        <taxon>Clostridia</taxon>
        <taxon>Lachnospirales</taxon>
        <taxon>Lachnospiraceae</taxon>
        <taxon>Lachnobacterium</taxon>
    </lineage>
</organism>